<organism evidence="1 2">
    <name type="scientific">Cylindrobasidium torrendii FP15055 ss-10</name>
    <dbReference type="NCBI Taxonomy" id="1314674"/>
    <lineage>
        <taxon>Eukaryota</taxon>
        <taxon>Fungi</taxon>
        <taxon>Dikarya</taxon>
        <taxon>Basidiomycota</taxon>
        <taxon>Agaricomycotina</taxon>
        <taxon>Agaricomycetes</taxon>
        <taxon>Agaricomycetidae</taxon>
        <taxon>Agaricales</taxon>
        <taxon>Marasmiineae</taxon>
        <taxon>Physalacriaceae</taxon>
        <taxon>Cylindrobasidium</taxon>
    </lineage>
</organism>
<proteinExistence type="predicted"/>
<dbReference type="OrthoDB" id="3335358at2759"/>
<evidence type="ECO:0000313" key="1">
    <source>
        <dbReference type="EMBL" id="KIY70099.1"/>
    </source>
</evidence>
<accession>A0A0D7BJ26</accession>
<dbReference type="InterPro" id="IPR009297">
    <property type="entry name" value="DUF952"/>
</dbReference>
<dbReference type="STRING" id="1314674.A0A0D7BJ26"/>
<evidence type="ECO:0000313" key="2">
    <source>
        <dbReference type="Proteomes" id="UP000054007"/>
    </source>
</evidence>
<dbReference type="EMBL" id="KN880473">
    <property type="protein sequence ID" value="KIY70099.1"/>
    <property type="molecule type" value="Genomic_DNA"/>
</dbReference>
<gene>
    <name evidence="1" type="ORF">CYLTODRAFT_420073</name>
</gene>
<dbReference type="SUPFAM" id="SSF56399">
    <property type="entry name" value="ADP-ribosylation"/>
    <property type="match status" value="1"/>
</dbReference>
<sequence>MSAFPKYVYKIVPEAPPSPLPSTLALSALDSKDGFIHLSIGSQVPITAGLFFNDVSSVWVLRVDRDALEREGGVLKWLEDRPETGCVHLYGRSSEAHDWDGARLGQGNVVESIELKRTESQTWAEASGGDTWLVNEV</sequence>
<name>A0A0D7BJ26_9AGAR</name>
<protein>
    <recommendedName>
        <fullName evidence="3">DUF952-domain-containing protein</fullName>
    </recommendedName>
</protein>
<dbReference type="Gene3D" id="3.20.170.20">
    <property type="entry name" value="Protein of unknown function DUF952"/>
    <property type="match status" value="1"/>
</dbReference>
<evidence type="ECO:0008006" key="3">
    <source>
        <dbReference type="Google" id="ProtNLM"/>
    </source>
</evidence>
<dbReference type="PANTHER" id="PTHR34129">
    <property type="entry name" value="BLR1139 PROTEIN"/>
    <property type="match status" value="1"/>
</dbReference>
<dbReference type="AlphaFoldDB" id="A0A0D7BJ26"/>
<keyword evidence="2" id="KW-1185">Reference proteome</keyword>
<dbReference type="Proteomes" id="UP000054007">
    <property type="component" value="Unassembled WGS sequence"/>
</dbReference>
<dbReference type="Pfam" id="PF06108">
    <property type="entry name" value="DUF952"/>
    <property type="match status" value="1"/>
</dbReference>
<dbReference type="PANTHER" id="PTHR34129:SF1">
    <property type="entry name" value="DUF952 DOMAIN-CONTAINING PROTEIN"/>
    <property type="match status" value="1"/>
</dbReference>
<reference evidence="1 2" key="1">
    <citation type="journal article" date="2015" name="Fungal Genet. Biol.">
        <title>Evolution of novel wood decay mechanisms in Agaricales revealed by the genome sequences of Fistulina hepatica and Cylindrobasidium torrendii.</title>
        <authorList>
            <person name="Floudas D."/>
            <person name="Held B.W."/>
            <person name="Riley R."/>
            <person name="Nagy L.G."/>
            <person name="Koehler G."/>
            <person name="Ransdell A.S."/>
            <person name="Younus H."/>
            <person name="Chow J."/>
            <person name="Chiniquy J."/>
            <person name="Lipzen A."/>
            <person name="Tritt A."/>
            <person name="Sun H."/>
            <person name="Haridas S."/>
            <person name="LaButti K."/>
            <person name="Ohm R.A."/>
            <person name="Kues U."/>
            <person name="Blanchette R.A."/>
            <person name="Grigoriev I.V."/>
            <person name="Minto R.E."/>
            <person name="Hibbett D.S."/>
        </authorList>
    </citation>
    <scope>NUCLEOTIDE SEQUENCE [LARGE SCALE GENOMIC DNA]</scope>
    <source>
        <strain evidence="1 2">FP15055 ss-10</strain>
    </source>
</reference>